<dbReference type="InterPro" id="IPR045770">
    <property type="entry name" value="DUF6223"/>
</dbReference>
<keyword evidence="1" id="KW-0472">Membrane</keyword>
<dbReference type="EMBL" id="JAKFHA010000010">
    <property type="protein sequence ID" value="MCF2529178.1"/>
    <property type="molecule type" value="Genomic_DNA"/>
</dbReference>
<organism evidence="2 3">
    <name type="scientific">Yinghuangia soli</name>
    <dbReference type="NCBI Taxonomy" id="2908204"/>
    <lineage>
        <taxon>Bacteria</taxon>
        <taxon>Bacillati</taxon>
        <taxon>Actinomycetota</taxon>
        <taxon>Actinomycetes</taxon>
        <taxon>Kitasatosporales</taxon>
        <taxon>Streptomycetaceae</taxon>
        <taxon>Yinghuangia</taxon>
    </lineage>
</organism>
<feature type="transmembrane region" description="Helical" evidence="1">
    <location>
        <begin position="105"/>
        <end position="127"/>
    </location>
</feature>
<dbReference type="Pfam" id="PF19733">
    <property type="entry name" value="DUF6223"/>
    <property type="match status" value="1"/>
</dbReference>
<evidence type="ECO:0000313" key="2">
    <source>
        <dbReference type="EMBL" id="MCF2529178.1"/>
    </source>
</evidence>
<reference evidence="2" key="1">
    <citation type="submission" date="2022-01" db="EMBL/GenBank/DDBJ databases">
        <title>Genome-Based Taxonomic Classification of the Phylum Actinobacteria.</title>
        <authorList>
            <person name="Gao Y."/>
        </authorList>
    </citation>
    <scope>NUCLEOTIDE SEQUENCE</scope>
    <source>
        <strain evidence="2">KLBMP 8922</strain>
    </source>
</reference>
<sequence>MSVAATLAASETVHTSVQTYALGDFGSGRIGATVAAFVGLAAAVVGALALARASGRVRPGRNAGTGTPTGRNGAVTALFAGLVSASLGLLVVVTAEGGLGTGNGLGGGIVALIVGVAAMGLGGLALARSRRAPRQSA</sequence>
<accession>A0AA41Q088</accession>
<feature type="transmembrane region" description="Helical" evidence="1">
    <location>
        <begin position="72"/>
        <end position="93"/>
    </location>
</feature>
<evidence type="ECO:0000256" key="1">
    <source>
        <dbReference type="SAM" id="Phobius"/>
    </source>
</evidence>
<dbReference type="RefSeq" id="WP_235053367.1">
    <property type="nucleotide sequence ID" value="NZ_JAKFHA010000010.1"/>
</dbReference>
<name>A0AA41Q088_9ACTN</name>
<dbReference type="AlphaFoldDB" id="A0AA41Q088"/>
<evidence type="ECO:0000313" key="3">
    <source>
        <dbReference type="Proteomes" id="UP001165378"/>
    </source>
</evidence>
<keyword evidence="3" id="KW-1185">Reference proteome</keyword>
<gene>
    <name evidence="2" type="ORF">LZ495_18425</name>
</gene>
<proteinExistence type="predicted"/>
<protein>
    <submittedName>
        <fullName evidence="2">DUF6223 family protein</fullName>
    </submittedName>
</protein>
<keyword evidence="1" id="KW-0812">Transmembrane</keyword>
<dbReference type="Proteomes" id="UP001165378">
    <property type="component" value="Unassembled WGS sequence"/>
</dbReference>
<comment type="caution">
    <text evidence="2">The sequence shown here is derived from an EMBL/GenBank/DDBJ whole genome shotgun (WGS) entry which is preliminary data.</text>
</comment>
<keyword evidence="1" id="KW-1133">Transmembrane helix</keyword>
<feature type="transmembrane region" description="Helical" evidence="1">
    <location>
        <begin position="31"/>
        <end position="51"/>
    </location>
</feature>